<dbReference type="SUPFAM" id="SSF48264">
    <property type="entry name" value="Cytochrome P450"/>
    <property type="match status" value="1"/>
</dbReference>
<keyword evidence="5" id="KW-0408">Iron</keyword>
<dbReference type="GO" id="GO:0004497">
    <property type="term" value="F:monooxygenase activity"/>
    <property type="evidence" value="ECO:0007669"/>
    <property type="project" value="UniProtKB-KW"/>
</dbReference>
<organism evidence="7 8">
    <name type="scientific">Nepenthes gracilis</name>
    <name type="common">Slender pitcher plant</name>
    <dbReference type="NCBI Taxonomy" id="150966"/>
    <lineage>
        <taxon>Eukaryota</taxon>
        <taxon>Viridiplantae</taxon>
        <taxon>Streptophyta</taxon>
        <taxon>Embryophyta</taxon>
        <taxon>Tracheophyta</taxon>
        <taxon>Spermatophyta</taxon>
        <taxon>Magnoliopsida</taxon>
        <taxon>eudicotyledons</taxon>
        <taxon>Gunneridae</taxon>
        <taxon>Pentapetalae</taxon>
        <taxon>Caryophyllales</taxon>
        <taxon>Nepenthaceae</taxon>
        <taxon>Nepenthes</taxon>
    </lineage>
</organism>
<evidence type="ECO:0000313" key="8">
    <source>
        <dbReference type="Proteomes" id="UP001279734"/>
    </source>
</evidence>
<dbReference type="PRINTS" id="PR00465">
    <property type="entry name" value="EP450IV"/>
</dbReference>
<keyword evidence="4" id="KW-0560">Oxidoreductase</keyword>
<keyword evidence="2" id="KW-0349">Heme</keyword>
<evidence type="ECO:0000256" key="6">
    <source>
        <dbReference type="ARBA" id="ARBA00023033"/>
    </source>
</evidence>
<accession>A0AAD3XLV3</accession>
<comment type="similarity">
    <text evidence="1">Belongs to the cytochrome P450 family.</text>
</comment>
<gene>
    <name evidence="7" type="ORF">Nepgr_011303</name>
</gene>
<name>A0AAD3XLV3_NEPGR</name>
<evidence type="ECO:0000256" key="4">
    <source>
        <dbReference type="ARBA" id="ARBA00023002"/>
    </source>
</evidence>
<proteinExistence type="inferred from homology"/>
<evidence type="ECO:0000313" key="7">
    <source>
        <dbReference type="EMBL" id="GMH09462.1"/>
    </source>
</evidence>
<comment type="caution">
    <text evidence="7">The sequence shown here is derived from an EMBL/GenBank/DDBJ whole genome shotgun (WGS) entry which is preliminary data.</text>
</comment>
<dbReference type="Pfam" id="PF00067">
    <property type="entry name" value="p450"/>
    <property type="match status" value="1"/>
</dbReference>
<evidence type="ECO:0000256" key="1">
    <source>
        <dbReference type="ARBA" id="ARBA00010617"/>
    </source>
</evidence>
<dbReference type="GO" id="GO:0016705">
    <property type="term" value="F:oxidoreductase activity, acting on paired donors, with incorporation or reduction of molecular oxygen"/>
    <property type="evidence" value="ECO:0007669"/>
    <property type="project" value="InterPro"/>
</dbReference>
<evidence type="ECO:0000256" key="2">
    <source>
        <dbReference type="ARBA" id="ARBA00022617"/>
    </source>
</evidence>
<dbReference type="InterPro" id="IPR036396">
    <property type="entry name" value="Cyt_P450_sf"/>
</dbReference>
<keyword evidence="6" id="KW-0503">Monooxygenase</keyword>
<dbReference type="Gene3D" id="1.10.630.10">
    <property type="entry name" value="Cytochrome P450"/>
    <property type="match status" value="1"/>
</dbReference>
<dbReference type="EMBL" id="BSYO01000009">
    <property type="protein sequence ID" value="GMH09462.1"/>
    <property type="molecule type" value="Genomic_DNA"/>
</dbReference>
<dbReference type="PANTHER" id="PTHR47950">
    <property type="entry name" value="CYTOCHROME P450, FAMILY 76, SUBFAMILY C, POLYPEPTIDE 5-RELATED"/>
    <property type="match status" value="1"/>
</dbReference>
<sequence>MEEEDIGRLPHLQAIIKETLRLHPPVPFLVPRKVVMDVEFCGYIIPKNARILVVGFVQDCSLHSGCCI</sequence>
<evidence type="ECO:0000256" key="3">
    <source>
        <dbReference type="ARBA" id="ARBA00022723"/>
    </source>
</evidence>
<keyword evidence="8" id="KW-1185">Reference proteome</keyword>
<dbReference type="InterPro" id="IPR001128">
    <property type="entry name" value="Cyt_P450"/>
</dbReference>
<dbReference type="PANTHER" id="PTHR47950:SF4">
    <property type="entry name" value="GERANIOL 8-HYDROXYLASE-LIKE"/>
    <property type="match status" value="1"/>
</dbReference>
<reference evidence="7" key="1">
    <citation type="submission" date="2023-05" db="EMBL/GenBank/DDBJ databases">
        <title>Nepenthes gracilis genome sequencing.</title>
        <authorList>
            <person name="Fukushima K."/>
        </authorList>
    </citation>
    <scope>NUCLEOTIDE SEQUENCE</scope>
    <source>
        <strain evidence="7">SING2019-196</strain>
    </source>
</reference>
<dbReference type="GO" id="GO:0020037">
    <property type="term" value="F:heme binding"/>
    <property type="evidence" value="ECO:0007669"/>
    <property type="project" value="InterPro"/>
</dbReference>
<dbReference type="InterPro" id="IPR002403">
    <property type="entry name" value="Cyt_P450_E_grp-IV"/>
</dbReference>
<evidence type="ECO:0008006" key="9">
    <source>
        <dbReference type="Google" id="ProtNLM"/>
    </source>
</evidence>
<evidence type="ECO:0000256" key="5">
    <source>
        <dbReference type="ARBA" id="ARBA00023004"/>
    </source>
</evidence>
<dbReference type="AlphaFoldDB" id="A0AAD3XLV3"/>
<protein>
    <recommendedName>
        <fullName evidence="9">Cytochrome P450</fullName>
    </recommendedName>
</protein>
<keyword evidence="3" id="KW-0479">Metal-binding</keyword>
<dbReference type="GO" id="GO:0005506">
    <property type="term" value="F:iron ion binding"/>
    <property type="evidence" value="ECO:0007669"/>
    <property type="project" value="InterPro"/>
</dbReference>
<dbReference type="Proteomes" id="UP001279734">
    <property type="component" value="Unassembled WGS sequence"/>
</dbReference>